<accession>A0A8J5TC96</accession>
<sequence length="80" mass="9487">MEESFVPPRGIKHDINGRLVCYRQDWIRGFRVGIRILAPTTYMRMRFFFFLEVRDLRGGADFVACARNRIVDPNLNNLMH</sequence>
<gene>
    <name evidence="1" type="ORF">GUJ93_ZPchr0006g43791</name>
</gene>
<comment type="caution">
    <text evidence="1">The sequence shown here is derived from an EMBL/GenBank/DDBJ whole genome shotgun (WGS) entry which is preliminary data.</text>
</comment>
<keyword evidence="2" id="KW-1185">Reference proteome</keyword>
<dbReference type="OrthoDB" id="1735926at2759"/>
<dbReference type="AlphaFoldDB" id="A0A8J5TC96"/>
<reference evidence="1" key="2">
    <citation type="submission" date="2021-02" db="EMBL/GenBank/DDBJ databases">
        <authorList>
            <person name="Kimball J.A."/>
            <person name="Haas M.W."/>
            <person name="Macchietto M."/>
            <person name="Kono T."/>
            <person name="Duquette J."/>
            <person name="Shao M."/>
        </authorList>
    </citation>
    <scope>NUCLEOTIDE SEQUENCE</scope>
    <source>
        <tissue evidence="1">Fresh leaf tissue</tissue>
    </source>
</reference>
<reference evidence="1" key="1">
    <citation type="journal article" date="2021" name="bioRxiv">
        <title>Whole Genome Assembly and Annotation of Northern Wild Rice, Zizania palustris L., Supports a Whole Genome Duplication in the Zizania Genus.</title>
        <authorList>
            <person name="Haas M."/>
            <person name="Kono T."/>
            <person name="Macchietto M."/>
            <person name="Millas R."/>
            <person name="McGilp L."/>
            <person name="Shao M."/>
            <person name="Duquette J."/>
            <person name="Hirsch C.N."/>
            <person name="Kimball J."/>
        </authorList>
    </citation>
    <scope>NUCLEOTIDE SEQUENCE</scope>
    <source>
        <tissue evidence="1">Fresh leaf tissue</tissue>
    </source>
</reference>
<proteinExistence type="predicted"/>
<protein>
    <submittedName>
        <fullName evidence="1">Uncharacterized protein</fullName>
    </submittedName>
</protein>
<name>A0A8J5TC96_ZIZPA</name>
<organism evidence="1 2">
    <name type="scientific">Zizania palustris</name>
    <name type="common">Northern wild rice</name>
    <dbReference type="NCBI Taxonomy" id="103762"/>
    <lineage>
        <taxon>Eukaryota</taxon>
        <taxon>Viridiplantae</taxon>
        <taxon>Streptophyta</taxon>
        <taxon>Embryophyta</taxon>
        <taxon>Tracheophyta</taxon>
        <taxon>Spermatophyta</taxon>
        <taxon>Magnoliopsida</taxon>
        <taxon>Liliopsida</taxon>
        <taxon>Poales</taxon>
        <taxon>Poaceae</taxon>
        <taxon>BOP clade</taxon>
        <taxon>Oryzoideae</taxon>
        <taxon>Oryzeae</taxon>
        <taxon>Zizaniinae</taxon>
        <taxon>Zizania</taxon>
    </lineage>
</organism>
<evidence type="ECO:0000313" key="1">
    <source>
        <dbReference type="EMBL" id="KAG8071406.1"/>
    </source>
</evidence>
<dbReference type="EMBL" id="JAAALK010000283">
    <property type="protein sequence ID" value="KAG8071406.1"/>
    <property type="molecule type" value="Genomic_DNA"/>
</dbReference>
<dbReference type="Proteomes" id="UP000729402">
    <property type="component" value="Unassembled WGS sequence"/>
</dbReference>
<evidence type="ECO:0000313" key="2">
    <source>
        <dbReference type="Proteomes" id="UP000729402"/>
    </source>
</evidence>